<dbReference type="InterPro" id="IPR016591">
    <property type="entry name" value="Suppressor_of_fused_euk"/>
</dbReference>
<evidence type="ECO:0000259" key="3">
    <source>
        <dbReference type="Pfam" id="PF12470"/>
    </source>
</evidence>
<dbReference type="Pfam" id="PF05076">
    <property type="entry name" value="SUFU"/>
    <property type="match status" value="1"/>
</dbReference>
<feature type="domain" description="Suppressor of fused C-terminal" evidence="3">
    <location>
        <begin position="256"/>
        <end position="465"/>
    </location>
</feature>
<dbReference type="InParanoid" id="A0A6P8J0U6"/>
<proteinExistence type="inferred from homology"/>
<keyword evidence="1" id="KW-0963">Cytoplasm</keyword>
<dbReference type="PANTHER" id="PTHR10928:SF2">
    <property type="entry name" value="SUPPRESSOR OF FUSED HOMOLOG"/>
    <property type="match status" value="1"/>
</dbReference>
<keyword evidence="1" id="KW-0539">Nucleus</keyword>
<dbReference type="GeneID" id="116307397"/>
<dbReference type="InterPro" id="IPR020941">
    <property type="entry name" value="SUFU-like_domain"/>
</dbReference>
<evidence type="ECO:0000259" key="2">
    <source>
        <dbReference type="Pfam" id="PF05076"/>
    </source>
</evidence>
<dbReference type="PANTHER" id="PTHR10928">
    <property type="entry name" value="SUPPRESSOR OF FUSED"/>
    <property type="match status" value="1"/>
</dbReference>
<comment type="subcellular location">
    <subcellularLocation>
        <location evidence="1">Cytoplasm</location>
    </subcellularLocation>
    <subcellularLocation>
        <location evidence="1">Nucleus</location>
    </subcellularLocation>
</comment>
<dbReference type="Gene3D" id="3.30.1360.230">
    <property type="entry name" value="Sufu, C-terminal domain"/>
    <property type="match status" value="1"/>
</dbReference>
<gene>
    <name evidence="5" type="primary">LOC116307397</name>
</gene>
<organism evidence="4 5">
    <name type="scientific">Actinia tenebrosa</name>
    <name type="common">Australian red waratah sea anemone</name>
    <dbReference type="NCBI Taxonomy" id="6105"/>
    <lineage>
        <taxon>Eukaryota</taxon>
        <taxon>Metazoa</taxon>
        <taxon>Cnidaria</taxon>
        <taxon>Anthozoa</taxon>
        <taxon>Hexacorallia</taxon>
        <taxon>Actiniaria</taxon>
        <taxon>Actiniidae</taxon>
        <taxon>Actinia</taxon>
    </lineage>
</organism>
<keyword evidence="4" id="KW-1185">Reference proteome</keyword>
<dbReference type="Proteomes" id="UP000515163">
    <property type="component" value="Unplaced"/>
</dbReference>
<dbReference type="AlphaFoldDB" id="A0A6P8J0U6"/>
<evidence type="ECO:0000256" key="1">
    <source>
        <dbReference type="PIRNR" id="PIRNR011844"/>
    </source>
</evidence>
<dbReference type="InterPro" id="IPR024314">
    <property type="entry name" value="SUFU_C"/>
</dbReference>
<dbReference type="FunCoup" id="A0A6P8J0U6">
    <property type="interactions" value="1503"/>
</dbReference>
<feature type="domain" description="Suppressor of fused-like" evidence="2">
    <location>
        <begin position="54"/>
        <end position="242"/>
    </location>
</feature>
<comment type="similarity">
    <text evidence="1">Belongs to the SUFU family.</text>
</comment>
<dbReference type="InterPro" id="IPR037181">
    <property type="entry name" value="SUFU_N"/>
</dbReference>
<protein>
    <recommendedName>
        <fullName evidence="1">Suppressor of fused homolog</fullName>
    </recommendedName>
</protein>
<dbReference type="KEGG" id="aten:116307397"/>
<evidence type="ECO:0000313" key="5">
    <source>
        <dbReference type="RefSeq" id="XP_031573506.1"/>
    </source>
</evidence>
<dbReference type="OrthoDB" id="10038834at2759"/>
<sequence>MDGQYGSGSCYGMPAPTIPTPPGLEAIYSTLRKLYPDQPNPLQVTALVKCWLGGPDPLDFISMFGNPGSPMEGIPPHWHYVSSGLSDLHGDGRVHKYTGMDGPSGYGFELTFRLKKQPGETAPPAWPAELLQQLARYVFQTENMLYPVDHISWHAPLDYTPSRVGRYTHGPNTSQIQHMLLCEDPQIKPINTQLGRVEFIQVIGIMAEELQAAQHWHCKAILDILHKVPPAGGPWLVTDMDRVESVFEIQPHLQESVSLGIEKEGSSLSGVAAKCWWEAYAPDRSFPRPSSENPNFGRNISPQGTKDLGTRFKVLPAIGGGGGSKFKVDSHGRLKDSSYDRESSCASAVSEIVRTRTLCGVHLRFGYEAAMLLTLAIRGRLRHGRHFTFTSSTSDTAITFVTTNITGSIADREHQYAACGTWLQILISEEFLHRLDRDLDELTRPHELDLPKEYRWPGDGLIITVLPDEN</sequence>
<reference evidence="5" key="1">
    <citation type="submission" date="2025-08" db="UniProtKB">
        <authorList>
            <consortium name="RefSeq"/>
        </authorList>
    </citation>
    <scope>IDENTIFICATION</scope>
    <source>
        <tissue evidence="5">Tentacle</tissue>
    </source>
</reference>
<name>A0A6P8J0U6_ACTTE</name>
<dbReference type="PIRSF" id="PIRSF011844">
    <property type="entry name" value="Suppressor_of_fused_protein"/>
    <property type="match status" value="1"/>
</dbReference>
<evidence type="ECO:0000313" key="4">
    <source>
        <dbReference type="Proteomes" id="UP000515163"/>
    </source>
</evidence>
<dbReference type="SUPFAM" id="SSF103359">
    <property type="entry name" value="Suppressor of Fused, N-terminal domain"/>
    <property type="match status" value="1"/>
</dbReference>
<accession>A0A6P8J0U6</accession>
<dbReference type="GO" id="GO:0005737">
    <property type="term" value="C:cytoplasm"/>
    <property type="evidence" value="ECO:0007669"/>
    <property type="project" value="UniProtKB-SubCell"/>
</dbReference>
<dbReference type="GO" id="GO:0005634">
    <property type="term" value="C:nucleus"/>
    <property type="evidence" value="ECO:0007669"/>
    <property type="project" value="UniProtKB-SubCell"/>
</dbReference>
<dbReference type="InterPro" id="IPR007768">
    <property type="entry name" value="Suppressor_of_fused"/>
</dbReference>
<dbReference type="Pfam" id="PF12470">
    <property type="entry name" value="SUFU_C"/>
    <property type="match status" value="1"/>
</dbReference>
<dbReference type="RefSeq" id="XP_031573506.1">
    <property type="nucleotide sequence ID" value="XM_031717646.1"/>
</dbReference>
<dbReference type="InterPro" id="IPR038489">
    <property type="entry name" value="SUFU_C_sf"/>
</dbReference>